<evidence type="ECO:0000256" key="1">
    <source>
        <dbReference type="ARBA" id="ARBA00004141"/>
    </source>
</evidence>
<evidence type="ECO:0000256" key="5">
    <source>
        <dbReference type="ARBA" id="ARBA00023136"/>
    </source>
</evidence>
<sequence>MDESYPMPLVKRIILAFLLGGLVVLSYVVLHLFLVPAAWATILAYVTWPAYRRLRSLMRGNANASALLMTIVLTAACVVPLIWLIVLLRGELVAAYQAVAVFLAHGPHQLPELIARIPWLGQWLQELLNQVSTDPAAFRAQVAEWAGQWTGEAGQLVGGVGRNATKLGFALLTLFFMYRDGESALDQVRRVLRHFLGNRLDAYLASIGGTTKAVVYGLVLTALAQGALAGLGYWVAGMEAPVLLAAFTVLIALIPFGTPFVWGAIGVWLLVTGKTIAGVGLLLWGALVVSWVDNLIRPLVISSATQIPFLLVVFGVLGGLAAFGLVGLFMGPVILAVLMAVWHEWLEEQASANAGPRVQSNGNP</sequence>
<dbReference type="OrthoDB" id="5298283at2"/>
<feature type="transmembrane region" description="Helical" evidence="6">
    <location>
        <begin position="213"/>
        <end position="235"/>
    </location>
</feature>
<dbReference type="PANTHER" id="PTHR21716">
    <property type="entry name" value="TRANSMEMBRANE PROTEIN"/>
    <property type="match status" value="1"/>
</dbReference>
<dbReference type="PANTHER" id="PTHR21716:SF4">
    <property type="entry name" value="TRANSMEMBRANE PROTEIN 245"/>
    <property type="match status" value="1"/>
</dbReference>
<feature type="transmembrane region" description="Helical" evidence="6">
    <location>
        <begin position="66"/>
        <end position="86"/>
    </location>
</feature>
<keyword evidence="5 6" id="KW-0472">Membrane</keyword>
<feature type="transmembrane region" description="Helical" evidence="6">
    <location>
        <begin position="276"/>
        <end position="296"/>
    </location>
</feature>
<name>A0A1M6NW77_9BURK</name>
<evidence type="ECO:0000256" key="3">
    <source>
        <dbReference type="ARBA" id="ARBA00022692"/>
    </source>
</evidence>
<accession>A0A1M6NW77</accession>
<gene>
    <name evidence="7" type="ORF">SAMN05192548_101183</name>
</gene>
<protein>
    <submittedName>
        <fullName evidence="7">Predicted PurR-regulated permease PerM</fullName>
    </submittedName>
</protein>
<evidence type="ECO:0000313" key="7">
    <source>
        <dbReference type="EMBL" id="SHJ99997.1"/>
    </source>
</evidence>
<dbReference type="RefSeq" id="WP_073428902.1">
    <property type="nucleotide sequence ID" value="NZ_CADFGY010000004.1"/>
</dbReference>
<feature type="transmembrane region" description="Helical" evidence="6">
    <location>
        <begin position="308"/>
        <end position="341"/>
    </location>
</feature>
<dbReference type="STRING" id="169427.SAMN05192548_101183"/>
<dbReference type="EMBL" id="FRAB01000011">
    <property type="protein sequence ID" value="SHJ99997.1"/>
    <property type="molecule type" value="Genomic_DNA"/>
</dbReference>
<feature type="transmembrane region" description="Helical" evidence="6">
    <location>
        <begin position="13"/>
        <end position="46"/>
    </location>
</feature>
<dbReference type="GO" id="GO:0016020">
    <property type="term" value="C:membrane"/>
    <property type="evidence" value="ECO:0007669"/>
    <property type="project" value="UniProtKB-SubCell"/>
</dbReference>
<proteinExistence type="inferred from homology"/>
<evidence type="ECO:0000313" key="8">
    <source>
        <dbReference type="Proteomes" id="UP000184395"/>
    </source>
</evidence>
<dbReference type="AlphaFoldDB" id="A0A1M6NW77"/>
<dbReference type="InterPro" id="IPR002549">
    <property type="entry name" value="AI-2E-like"/>
</dbReference>
<keyword evidence="4 6" id="KW-1133">Transmembrane helix</keyword>
<keyword evidence="3 6" id="KW-0812">Transmembrane</keyword>
<evidence type="ECO:0000256" key="4">
    <source>
        <dbReference type="ARBA" id="ARBA00022989"/>
    </source>
</evidence>
<feature type="transmembrane region" description="Helical" evidence="6">
    <location>
        <begin position="242"/>
        <end position="270"/>
    </location>
</feature>
<comment type="similarity">
    <text evidence="2">Belongs to the autoinducer-2 exporter (AI-2E) (TC 2.A.86) family.</text>
</comment>
<evidence type="ECO:0000256" key="6">
    <source>
        <dbReference type="SAM" id="Phobius"/>
    </source>
</evidence>
<dbReference type="Pfam" id="PF01594">
    <property type="entry name" value="AI-2E_transport"/>
    <property type="match status" value="1"/>
</dbReference>
<evidence type="ECO:0000256" key="2">
    <source>
        <dbReference type="ARBA" id="ARBA00009773"/>
    </source>
</evidence>
<comment type="subcellular location">
    <subcellularLocation>
        <location evidence="1">Membrane</location>
        <topology evidence="1">Multi-pass membrane protein</topology>
    </subcellularLocation>
</comment>
<organism evidence="7 8">
    <name type="scientific">Paraburkholderia terricola</name>
    <dbReference type="NCBI Taxonomy" id="169427"/>
    <lineage>
        <taxon>Bacteria</taxon>
        <taxon>Pseudomonadati</taxon>
        <taxon>Pseudomonadota</taxon>
        <taxon>Betaproteobacteria</taxon>
        <taxon>Burkholderiales</taxon>
        <taxon>Burkholderiaceae</taxon>
        <taxon>Paraburkholderia</taxon>
    </lineage>
</organism>
<reference evidence="7 8" key="1">
    <citation type="submission" date="2016-11" db="EMBL/GenBank/DDBJ databases">
        <authorList>
            <person name="Jaros S."/>
            <person name="Januszkiewicz K."/>
            <person name="Wedrychowicz H."/>
        </authorList>
    </citation>
    <scope>NUCLEOTIDE SEQUENCE [LARGE SCALE GENOMIC DNA]</scope>
    <source>
        <strain evidence="7 8">LMG 20594</strain>
    </source>
</reference>
<dbReference type="Proteomes" id="UP000184395">
    <property type="component" value="Unassembled WGS sequence"/>
</dbReference>